<name>A0A4D6KR27_VIGUN</name>
<evidence type="ECO:0000313" key="2">
    <source>
        <dbReference type="Proteomes" id="UP000501690"/>
    </source>
</evidence>
<reference evidence="1 2" key="1">
    <citation type="submission" date="2019-04" db="EMBL/GenBank/DDBJ databases">
        <title>An improved genome assembly and genetic linkage map for asparagus bean, Vigna unguiculata ssp. sesquipedialis.</title>
        <authorList>
            <person name="Xia Q."/>
            <person name="Zhang R."/>
            <person name="Dong Y."/>
        </authorList>
    </citation>
    <scope>NUCLEOTIDE SEQUENCE [LARGE SCALE GENOMIC DNA]</scope>
    <source>
        <tissue evidence="1">Leaf</tissue>
    </source>
</reference>
<organism evidence="1 2">
    <name type="scientific">Vigna unguiculata</name>
    <name type="common">Cowpea</name>
    <dbReference type="NCBI Taxonomy" id="3917"/>
    <lineage>
        <taxon>Eukaryota</taxon>
        <taxon>Viridiplantae</taxon>
        <taxon>Streptophyta</taxon>
        <taxon>Embryophyta</taxon>
        <taxon>Tracheophyta</taxon>
        <taxon>Spermatophyta</taxon>
        <taxon>Magnoliopsida</taxon>
        <taxon>eudicotyledons</taxon>
        <taxon>Gunneridae</taxon>
        <taxon>Pentapetalae</taxon>
        <taxon>rosids</taxon>
        <taxon>fabids</taxon>
        <taxon>Fabales</taxon>
        <taxon>Fabaceae</taxon>
        <taxon>Papilionoideae</taxon>
        <taxon>50 kb inversion clade</taxon>
        <taxon>NPAAA clade</taxon>
        <taxon>indigoferoid/millettioid clade</taxon>
        <taxon>Phaseoleae</taxon>
        <taxon>Vigna</taxon>
    </lineage>
</organism>
<proteinExistence type="predicted"/>
<protein>
    <submittedName>
        <fullName evidence="1">Uncharacterized protein</fullName>
    </submittedName>
</protein>
<evidence type="ECO:0000313" key="1">
    <source>
        <dbReference type="EMBL" id="QCD78993.1"/>
    </source>
</evidence>
<accession>A0A4D6KR27</accession>
<dbReference type="AlphaFoldDB" id="A0A4D6KR27"/>
<gene>
    <name evidence="1" type="ORF">DEO72_LG1g2630</name>
</gene>
<dbReference type="Proteomes" id="UP000501690">
    <property type="component" value="Linkage Group LG1"/>
</dbReference>
<dbReference type="EMBL" id="CP039345">
    <property type="protein sequence ID" value="QCD78993.1"/>
    <property type="molecule type" value="Genomic_DNA"/>
</dbReference>
<keyword evidence="2" id="KW-1185">Reference proteome</keyword>
<sequence length="68" mass="7495">MVLQNRGRREDDGAAMKLVLALHSRGDGDDDGAAMEMKVEDGCCYWSRCVAAERCGSQIWFVLVTDEG</sequence>